<dbReference type="AlphaFoldDB" id="A0AAE0Y5B1"/>
<feature type="compositionally biased region" description="Basic and acidic residues" evidence="1">
    <location>
        <begin position="19"/>
        <end position="29"/>
    </location>
</feature>
<reference evidence="3" key="1">
    <citation type="journal article" date="2023" name="G3 (Bethesda)">
        <title>A reference genome for the long-term kleptoplast-retaining sea slug Elysia crispata morphotype clarki.</title>
        <authorList>
            <person name="Eastman K.E."/>
            <person name="Pendleton A.L."/>
            <person name="Shaikh M.A."/>
            <person name="Suttiyut T."/>
            <person name="Ogas R."/>
            <person name="Tomko P."/>
            <person name="Gavelis G."/>
            <person name="Widhalm J.R."/>
            <person name="Wisecaver J.H."/>
        </authorList>
    </citation>
    <scope>NUCLEOTIDE SEQUENCE</scope>
    <source>
        <strain evidence="3">ECLA1</strain>
    </source>
</reference>
<evidence type="ECO:0000313" key="4">
    <source>
        <dbReference type="Proteomes" id="UP001283361"/>
    </source>
</evidence>
<feature type="compositionally biased region" description="Low complexity" evidence="1">
    <location>
        <begin position="691"/>
        <end position="712"/>
    </location>
</feature>
<name>A0AAE0Y5B1_9GAST</name>
<dbReference type="InterPro" id="IPR002589">
    <property type="entry name" value="Macro_dom"/>
</dbReference>
<evidence type="ECO:0000259" key="2">
    <source>
        <dbReference type="PROSITE" id="PS51154"/>
    </source>
</evidence>
<sequence>MGNNSSQSYSEYEEGPQYRYHETVLREAQSRAPLSEYLNDDEEQFYSAEEGDSSRSVTPERRRPESSSGEENSDIETLNREEATSLQPSVSNERINTVPNQRSCSNSNVSLIQEHDSIGPELEETARGSNHSIASASHKRVLSVGCTQDQKSPKRLKLRTSPFQPICSGHRQQRLIKQLSESLSPAKRKIPRDDDDEENASPNKKAFTESCSKRVRLGYFESSESEDDDVYRRGRSRRKKPKLSKIGIKTGRLGKQSAESSSEEDNCNRLKKSRESELDDKNSNLDEEDPETFQGKVDGGKVVNSKLSTKVHALQIGNGFSNSPQSQGRKILRARHISSAGSNNNAYSINSQSLGAEHEKYPEDVDHSPKVEGVDQPTVKLRSMRNVEASKCNLRASQSLGSEQGHGKMGDLGVRNAQGKVFPLHQFRSPVAPHSPPEPSLRGTCAPKKNDSASGAPNPAEKLSNISQRLRRGSGAFVLLDKLSPSLTKFIPQQQSKVKNGTKDANPSQHCNGDIDMQQQPESSILTPTLHNFASTKETLSENPFQNIELTPPSKMISDSLEGDTTQDQNAIHGHFTLDAMETNDPPTADDSSVATSPAAVETDFKRPIIRAKRRSLGKTMAERFHNFWTKKNVGPKLKSIFSKTPASQISKPNTVTLGNRAVHAFDHSSSNVNLLPHHNAPNTSAPVTFLSSDSTESQSSLPPSKSASQLLGDSPAVRHHTLPLLLSSSAQKSVDQQVQQLSPNHKDLFRPGEQALRAIANDEAAVEQSQLGRRTSSRLSTVGSSLHSPSPMLVKRLRPASQFQALHVQLGDSLEVTVSLGELADHSADGLVNWTDGRLTHSVTECSKAVAARAGALLTAGCADYLENKGSPLEAPDVLTTLAGGKFEPSVKAILHVVAPKRTDLSLSRLRNHQAKCREAVEDEAANSLLLQVYTNCLRFAEGRLGLASVAIPLIGLGDFSIETCVQCFHDSLLLFLHENGFPKSLSPPISLSTVHLVIPDARTTDSTAEYLQTCLSSISSPEAFTFAVSMASVRYFKSNELKGSQSVVSETLSQHPLTTDSETDGSRELGKRTLSGRPRVKRPRL</sequence>
<feature type="region of interest" description="Disordered" evidence="1">
    <location>
        <begin position="769"/>
        <end position="788"/>
    </location>
</feature>
<dbReference type="EMBL" id="JAWDGP010006902">
    <property type="protein sequence ID" value="KAK3733371.1"/>
    <property type="molecule type" value="Genomic_DNA"/>
</dbReference>
<evidence type="ECO:0000256" key="1">
    <source>
        <dbReference type="SAM" id="MobiDB-lite"/>
    </source>
</evidence>
<dbReference type="Proteomes" id="UP001283361">
    <property type="component" value="Unassembled WGS sequence"/>
</dbReference>
<gene>
    <name evidence="3" type="ORF">RRG08_004798</name>
</gene>
<feature type="region of interest" description="Disordered" evidence="1">
    <location>
        <begin position="428"/>
        <end position="468"/>
    </location>
</feature>
<feature type="region of interest" description="Disordered" evidence="1">
    <location>
        <begin position="1049"/>
        <end position="1087"/>
    </location>
</feature>
<protein>
    <recommendedName>
        <fullName evidence="2">Macro domain-containing protein</fullName>
    </recommendedName>
</protein>
<organism evidence="3 4">
    <name type="scientific">Elysia crispata</name>
    <name type="common">lettuce slug</name>
    <dbReference type="NCBI Taxonomy" id="231223"/>
    <lineage>
        <taxon>Eukaryota</taxon>
        <taxon>Metazoa</taxon>
        <taxon>Spiralia</taxon>
        <taxon>Lophotrochozoa</taxon>
        <taxon>Mollusca</taxon>
        <taxon>Gastropoda</taxon>
        <taxon>Heterobranchia</taxon>
        <taxon>Euthyneura</taxon>
        <taxon>Panpulmonata</taxon>
        <taxon>Sacoglossa</taxon>
        <taxon>Placobranchoidea</taxon>
        <taxon>Plakobranchidae</taxon>
        <taxon>Elysia</taxon>
    </lineage>
</organism>
<feature type="domain" description="Macro" evidence="2">
    <location>
        <begin position="804"/>
        <end position="1021"/>
    </location>
</feature>
<evidence type="ECO:0000313" key="3">
    <source>
        <dbReference type="EMBL" id="KAK3733371.1"/>
    </source>
</evidence>
<feature type="compositionally biased region" description="Low complexity" evidence="1">
    <location>
        <begin position="1"/>
        <end position="18"/>
    </location>
</feature>
<feature type="region of interest" description="Disordered" evidence="1">
    <location>
        <begin position="1"/>
        <end position="208"/>
    </location>
</feature>
<feature type="region of interest" description="Disordered" evidence="1">
    <location>
        <begin position="222"/>
        <end position="299"/>
    </location>
</feature>
<feature type="compositionally biased region" description="Polar residues" evidence="1">
    <location>
        <begin position="1049"/>
        <end position="1062"/>
    </location>
</feature>
<feature type="region of interest" description="Disordered" evidence="1">
    <location>
        <begin position="673"/>
        <end position="712"/>
    </location>
</feature>
<dbReference type="PROSITE" id="PS51154">
    <property type="entry name" value="MACRO"/>
    <property type="match status" value="1"/>
</dbReference>
<feature type="compositionally biased region" description="Polar residues" evidence="1">
    <location>
        <begin position="84"/>
        <end position="111"/>
    </location>
</feature>
<feature type="compositionally biased region" description="Basic residues" evidence="1">
    <location>
        <begin position="233"/>
        <end position="243"/>
    </location>
</feature>
<dbReference type="SUPFAM" id="SSF52949">
    <property type="entry name" value="Macro domain-like"/>
    <property type="match status" value="1"/>
</dbReference>
<keyword evidence="4" id="KW-1185">Reference proteome</keyword>
<feature type="compositionally biased region" description="Basic and acidic residues" evidence="1">
    <location>
        <begin position="273"/>
        <end position="284"/>
    </location>
</feature>
<accession>A0AAE0Y5B1</accession>
<comment type="caution">
    <text evidence="3">The sequence shown here is derived from an EMBL/GenBank/DDBJ whole genome shotgun (WGS) entry which is preliminary data.</text>
</comment>
<proteinExistence type="predicted"/>
<dbReference type="Gene3D" id="3.40.220.10">
    <property type="entry name" value="Leucine Aminopeptidase, subunit E, domain 1"/>
    <property type="match status" value="1"/>
</dbReference>
<dbReference type="InterPro" id="IPR043472">
    <property type="entry name" value="Macro_dom-like"/>
</dbReference>